<dbReference type="Proteomes" id="UP000198517">
    <property type="component" value="Unassembled WGS sequence"/>
</dbReference>
<dbReference type="EMBL" id="FNAS01000005">
    <property type="protein sequence ID" value="SDE24435.1"/>
    <property type="molecule type" value="Genomic_DNA"/>
</dbReference>
<evidence type="ECO:0000256" key="1">
    <source>
        <dbReference type="SAM" id="Phobius"/>
    </source>
</evidence>
<feature type="transmembrane region" description="Helical" evidence="1">
    <location>
        <begin position="30"/>
        <end position="48"/>
    </location>
</feature>
<dbReference type="AlphaFoldDB" id="A0A1G7BDZ2"/>
<name>A0A1G7BDZ2_9FLAO</name>
<keyword evidence="1" id="KW-0812">Transmembrane</keyword>
<proteinExistence type="predicted"/>
<keyword evidence="1" id="KW-0472">Membrane</keyword>
<sequence length="54" mass="6313">MEKKIRLIALLAVVAFLITKFFTNYHKAEMIFGCVSLFLLLVLIVFFVKNTYLK</sequence>
<feature type="transmembrane region" description="Helical" evidence="1">
    <location>
        <begin position="7"/>
        <end position="24"/>
    </location>
</feature>
<reference evidence="2 3" key="1">
    <citation type="submission" date="2016-10" db="EMBL/GenBank/DDBJ databases">
        <authorList>
            <person name="de Groot N.N."/>
        </authorList>
    </citation>
    <scope>NUCLEOTIDE SEQUENCE [LARGE SCALE GENOMIC DNA]</scope>
    <source>
        <strain evidence="2 3">DSM 24015</strain>
    </source>
</reference>
<gene>
    <name evidence="2" type="ORF">SAMN05421544_105104</name>
</gene>
<organism evidence="2 3">
    <name type="scientific">Riemerella columbipharyngis</name>
    <dbReference type="NCBI Taxonomy" id="1071918"/>
    <lineage>
        <taxon>Bacteria</taxon>
        <taxon>Pseudomonadati</taxon>
        <taxon>Bacteroidota</taxon>
        <taxon>Flavobacteriia</taxon>
        <taxon>Flavobacteriales</taxon>
        <taxon>Weeksellaceae</taxon>
        <taxon>Riemerella</taxon>
    </lineage>
</organism>
<protein>
    <submittedName>
        <fullName evidence="2">Uncharacterized protein</fullName>
    </submittedName>
</protein>
<evidence type="ECO:0000313" key="2">
    <source>
        <dbReference type="EMBL" id="SDE24435.1"/>
    </source>
</evidence>
<accession>A0A1G7BDZ2</accession>
<evidence type="ECO:0000313" key="3">
    <source>
        <dbReference type="Proteomes" id="UP000198517"/>
    </source>
</evidence>
<dbReference type="STRING" id="1071918.SAMN05421544_105104"/>
<keyword evidence="1" id="KW-1133">Transmembrane helix</keyword>
<keyword evidence="3" id="KW-1185">Reference proteome</keyword>